<accession>A0A0H3YC62</accession>
<dbReference type="GO" id="GO:0019031">
    <property type="term" value="C:viral envelope"/>
    <property type="evidence" value="ECO:0007669"/>
    <property type="project" value="UniProtKB-KW"/>
</dbReference>
<protein>
    <submittedName>
        <fullName evidence="1">Truncated envelope glycoprotein</fullName>
    </submittedName>
</protein>
<dbReference type="EMBL" id="KR861284">
    <property type="protein sequence ID" value="AKN10824.1"/>
    <property type="molecule type" value="Genomic_DNA"/>
</dbReference>
<keyword evidence="1" id="KW-0946">Virion</keyword>
<organismHost>
    <name type="scientific">Homo sapiens</name>
    <name type="common">Human</name>
    <dbReference type="NCBI Taxonomy" id="9606"/>
</organismHost>
<sequence length="12" mass="1531">MRVIETQRSWPQ</sequence>
<gene>
    <name evidence="1" type="primary">vpu</name>
</gene>
<organism evidence="1">
    <name type="scientific">Human immunodeficiency virus type 1</name>
    <name type="common">HIV-1</name>
    <dbReference type="NCBI Taxonomy" id="11676"/>
    <lineage>
        <taxon>Viruses</taxon>
        <taxon>Riboviria</taxon>
        <taxon>Pararnavirae</taxon>
        <taxon>Artverviricota</taxon>
        <taxon>Revtraviricetes</taxon>
        <taxon>Ortervirales</taxon>
        <taxon>Retroviridae</taxon>
        <taxon>Orthoretrovirinae</taxon>
        <taxon>Lentivirus</taxon>
        <taxon>Lentivirus humimdef1</taxon>
    </lineage>
</organism>
<name>A0A0H3YC62_HV1</name>
<keyword evidence="1" id="KW-0261">Viral envelope protein</keyword>
<reference evidence="1" key="1">
    <citation type="journal article" date="2015" name="J. Clin. Microbiol.">
        <title>Long-Range HIV Genotyping Using Viral RNA and Proviral DNA for Analysis of HIV Drug Resistance and HIV Clustering.</title>
        <authorList>
            <person name="Novitsky V."/>
            <person name="Zahralban-Steele M."/>
            <person name="McLane M.F."/>
            <person name="Moyo S."/>
            <person name="van Widenfelt E."/>
            <person name="Gaseitsiwe S."/>
            <person name="Makhema J."/>
            <person name="Essex M."/>
        </authorList>
    </citation>
    <scope>NUCLEOTIDE SEQUENCE</scope>
    <source>
        <strain evidence="1">Bcpp_00216_amp2</strain>
    </source>
</reference>
<evidence type="ECO:0000313" key="1">
    <source>
        <dbReference type="EMBL" id="AKN10824.1"/>
    </source>
</evidence>
<proteinExistence type="predicted"/>